<sequence length="57" mass="6425">MKEGLSEGSRPGLYPNETHELIAYAEMLGKDQVAEPNPLAWLESNPKFNPKNHSYPK</sequence>
<protein>
    <submittedName>
        <fullName evidence="2">Uncharacterized protein</fullName>
    </submittedName>
</protein>
<organism evidence="2 3">
    <name type="scientific">Clohesyomyces aquaticus</name>
    <dbReference type="NCBI Taxonomy" id="1231657"/>
    <lineage>
        <taxon>Eukaryota</taxon>
        <taxon>Fungi</taxon>
        <taxon>Dikarya</taxon>
        <taxon>Ascomycota</taxon>
        <taxon>Pezizomycotina</taxon>
        <taxon>Dothideomycetes</taxon>
        <taxon>Pleosporomycetidae</taxon>
        <taxon>Pleosporales</taxon>
        <taxon>Lindgomycetaceae</taxon>
        <taxon>Clohesyomyces</taxon>
    </lineage>
</organism>
<evidence type="ECO:0000256" key="1">
    <source>
        <dbReference type="SAM" id="MobiDB-lite"/>
    </source>
</evidence>
<evidence type="ECO:0000313" key="3">
    <source>
        <dbReference type="Proteomes" id="UP000193144"/>
    </source>
</evidence>
<proteinExistence type="predicted"/>
<keyword evidence="3" id="KW-1185">Reference proteome</keyword>
<feature type="region of interest" description="Disordered" evidence="1">
    <location>
        <begin position="38"/>
        <end position="57"/>
    </location>
</feature>
<dbReference type="EMBL" id="MCFA01000003">
    <property type="protein sequence ID" value="ORY19116.1"/>
    <property type="molecule type" value="Genomic_DNA"/>
</dbReference>
<comment type="caution">
    <text evidence="2">The sequence shown here is derived from an EMBL/GenBank/DDBJ whole genome shotgun (WGS) entry which is preliminary data.</text>
</comment>
<gene>
    <name evidence="2" type="ORF">BCR34DRAFT_552580</name>
</gene>
<accession>A0A1Y2A9C3</accession>
<dbReference type="AlphaFoldDB" id="A0A1Y2A9C3"/>
<dbReference type="Proteomes" id="UP000193144">
    <property type="component" value="Unassembled WGS sequence"/>
</dbReference>
<reference evidence="2 3" key="1">
    <citation type="submission" date="2016-07" db="EMBL/GenBank/DDBJ databases">
        <title>Pervasive Adenine N6-methylation of Active Genes in Fungi.</title>
        <authorList>
            <consortium name="DOE Joint Genome Institute"/>
            <person name="Mondo S.J."/>
            <person name="Dannebaum R.O."/>
            <person name="Kuo R.C."/>
            <person name="Labutti K."/>
            <person name="Haridas S."/>
            <person name="Kuo A."/>
            <person name="Salamov A."/>
            <person name="Ahrendt S.R."/>
            <person name="Lipzen A."/>
            <person name="Sullivan W."/>
            <person name="Andreopoulos W.B."/>
            <person name="Clum A."/>
            <person name="Lindquist E."/>
            <person name="Daum C."/>
            <person name="Ramamoorthy G.K."/>
            <person name="Gryganskyi A."/>
            <person name="Culley D."/>
            <person name="Magnuson J.K."/>
            <person name="James T.Y."/>
            <person name="O'Malley M.A."/>
            <person name="Stajich J.E."/>
            <person name="Spatafora J.W."/>
            <person name="Visel A."/>
            <person name="Grigoriev I.V."/>
        </authorList>
    </citation>
    <scope>NUCLEOTIDE SEQUENCE [LARGE SCALE GENOMIC DNA]</scope>
    <source>
        <strain evidence="2 3">CBS 115471</strain>
    </source>
</reference>
<evidence type="ECO:0000313" key="2">
    <source>
        <dbReference type="EMBL" id="ORY19116.1"/>
    </source>
</evidence>
<name>A0A1Y2A9C3_9PLEO</name>